<dbReference type="AlphaFoldDB" id="A0A9I9EI69"/>
<dbReference type="Gramene" id="MELO3C034090.2.1">
    <property type="protein sequence ID" value="MELO3C034090.2.1"/>
    <property type="gene ID" value="MELO3C034090.2"/>
</dbReference>
<evidence type="ECO:0000313" key="2">
    <source>
        <dbReference type="EnsemblPlants" id="MELO3C034090.2.1"/>
    </source>
</evidence>
<organism evidence="2">
    <name type="scientific">Cucumis melo</name>
    <name type="common">Muskmelon</name>
    <dbReference type="NCBI Taxonomy" id="3656"/>
    <lineage>
        <taxon>Eukaryota</taxon>
        <taxon>Viridiplantae</taxon>
        <taxon>Streptophyta</taxon>
        <taxon>Embryophyta</taxon>
        <taxon>Tracheophyta</taxon>
        <taxon>Spermatophyta</taxon>
        <taxon>Magnoliopsida</taxon>
        <taxon>eudicotyledons</taxon>
        <taxon>Gunneridae</taxon>
        <taxon>Pentapetalae</taxon>
        <taxon>rosids</taxon>
        <taxon>fabids</taxon>
        <taxon>Cucurbitales</taxon>
        <taxon>Cucurbitaceae</taxon>
        <taxon>Benincaseae</taxon>
        <taxon>Cucumis</taxon>
    </lineage>
</organism>
<protein>
    <submittedName>
        <fullName evidence="2">Uncharacterized protein</fullName>
    </submittedName>
</protein>
<evidence type="ECO:0000256" key="1">
    <source>
        <dbReference type="SAM" id="MobiDB-lite"/>
    </source>
</evidence>
<sequence length="59" mass="6439">MVVVMVHTHSPRSITPTIEGGMSPSPASTCISINRGNYGIEASQKDKDRSHSCKREIKL</sequence>
<proteinExistence type="predicted"/>
<name>A0A9I9EI69_CUCME</name>
<feature type="region of interest" description="Disordered" evidence="1">
    <location>
        <begin position="1"/>
        <end position="26"/>
    </location>
</feature>
<reference evidence="2" key="1">
    <citation type="submission" date="2023-03" db="UniProtKB">
        <authorList>
            <consortium name="EnsemblPlants"/>
        </authorList>
    </citation>
    <scope>IDENTIFICATION</scope>
</reference>
<accession>A0A9I9EI69</accession>
<dbReference type="EnsemblPlants" id="MELO3C034090.2.1">
    <property type="protein sequence ID" value="MELO3C034090.2.1"/>
    <property type="gene ID" value="MELO3C034090.2"/>
</dbReference>